<proteinExistence type="predicted"/>
<dbReference type="EMBL" id="JBDLYL010000036">
    <property type="protein sequence ID" value="MEN8642627.1"/>
    <property type="molecule type" value="Genomic_DNA"/>
</dbReference>
<evidence type="ECO:0000313" key="2">
    <source>
        <dbReference type="EMBL" id="MEN8642627.1"/>
    </source>
</evidence>
<name>A0ABV0DMX3_9PSED</name>
<dbReference type="Proteomes" id="UP001424532">
    <property type="component" value="Unassembled WGS sequence"/>
</dbReference>
<dbReference type="PRINTS" id="PR00394">
    <property type="entry name" value="RHSPROTEIN"/>
</dbReference>
<dbReference type="Pfam" id="PF03527">
    <property type="entry name" value="RHS"/>
    <property type="match status" value="1"/>
</dbReference>
<gene>
    <name evidence="2" type="ORF">ABFE88_23525</name>
</gene>
<dbReference type="NCBIfam" id="TIGR03696">
    <property type="entry name" value="Rhs_assc_core"/>
    <property type="match status" value="1"/>
</dbReference>
<keyword evidence="3" id="KW-1185">Reference proteome</keyword>
<dbReference type="PANTHER" id="PTHR32305:SF15">
    <property type="entry name" value="PROTEIN RHSA-RELATED"/>
    <property type="match status" value="1"/>
</dbReference>
<evidence type="ECO:0000313" key="3">
    <source>
        <dbReference type="Proteomes" id="UP001424532"/>
    </source>
</evidence>
<reference evidence="2 3" key="1">
    <citation type="submission" date="2024-05" db="EMBL/GenBank/DDBJ databases">
        <title>Sequence of Lycoming College course isolates.</title>
        <authorList>
            <person name="Reigle C.A."/>
            <person name="Newman J.D."/>
        </authorList>
    </citation>
    <scope>NUCLEOTIDE SEQUENCE [LARGE SCALE GENOMIC DNA]</scope>
    <source>
        <strain evidence="2 3">CAR-09</strain>
    </source>
</reference>
<comment type="caution">
    <text evidence="2">The sequence shown here is derived from an EMBL/GenBank/DDBJ whole genome shotgun (WGS) entry which is preliminary data.</text>
</comment>
<dbReference type="InterPro" id="IPR001826">
    <property type="entry name" value="RHS"/>
</dbReference>
<dbReference type="PANTHER" id="PTHR32305">
    <property type="match status" value="1"/>
</dbReference>
<sequence length="256" mass="27565">DHLGTPQELTDEQGNVVWSAQYTAWGEVREALTERARLQGVSNPIRFQGQYQDPETALHYNRYRYYEPKMARYVSRDPIGMQGGMNVYSYVNNAPVMSADPLGLWDASFTNMPGVQERASLGTHMMNNGESPEAVARAMAPPPPRPVATGECKASIVIAAGAGMSGSVAVNEKSGVSKWGSFQTSTVANRASASCGLKFSAEDAKPLPAALGFAFGVGIFNVEVTQTSSWPDIYMGLGPGVGYEVKFPLNPSINFQ</sequence>
<dbReference type="Gene3D" id="2.180.10.10">
    <property type="entry name" value="RHS repeat-associated core"/>
    <property type="match status" value="1"/>
</dbReference>
<protein>
    <submittedName>
        <fullName evidence="2">RHS repeat-associated core domain-containing protein</fullName>
    </submittedName>
</protein>
<evidence type="ECO:0000259" key="1">
    <source>
        <dbReference type="Pfam" id="PF03527"/>
    </source>
</evidence>
<dbReference type="InterPro" id="IPR022385">
    <property type="entry name" value="Rhs_assc_core"/>
</dbReference>
<organism evidence="2 3">
    <name type="scientific">Pseudomonas sichuanensis</name>
    <dbReference type="NCBI Taxonomy" id="2213015"/>
    <lineage>
        <taxon>Bacteria</taxon>
        <taxon>Pseudomonadati</taxon>
        <taxon>Pseudomonadota</taxon>
        <taxon>Gammaproteobacteria</taxon>
        <taxon>Pseudomonadales</taxon>
        <taxon>Pseudomonadaceae</taxon>
        <taxon>Pseudomonas</taxon>
    </lineage>
</organism>
<feature type="domain" description="RHS protein conserved region" evidence="1">
    <location>
        <begin position="1"/>
        <end position="30"/>
    </location>
</feature>
<dbReference type="RefSeq" id="WP_347151519.1">
    <property type="nucleotide sequence ID" value="NZ_JBDLYL010000036.1"/>
</dbReference>
<dbReference type="InterPro" id="IPR050708">
    <property type="entry name" value="T6SS_VgrG/RHS"/>
</dbReference>
<accession>A0ABV0DMX3</accession>
<feature type="non-terminal residue" evidence="2">
    <location>
        <position position="1"/>
    </location>
</feature>